<feature type="transmembrane region" description="Helical" evidence="2">
    <location>
        <begin position="51"/>
        <end position="72"/>
    </location>
</feature>
<dbReference type="InterPro" id="IPR019051">
    <property type="entry name" value="Trp_biosyn_TM_oprn/chp"/>
</dbReference>
<keyword evidence="2" id="KW-0812">Transmembrane</keyword>
<accession>A0A542YSK6</accession>
<name>A0A542YSK6_9MICO</name>
<keyword evidence="2" id="KW-0472">Membrane</keyword>
<dbReference type="EMBL" id="VFOP01000001">
    <property type="protein sequence ID" value="TQL51058.1"/>
    <property type="molecule type" value="Genomic_DNA"/>
</dbReference>
<keyword evidence="4" id="KW-1185">Reference proteome</keyword>
<evidence type="ECO:0000313" key="3">
    <source>
        <dbReference type="EMBL" id="TQL51058.1"/>
    </source>
</evidence>
<proteinExistence type="predicted"/>
<evidence type="ECO:0000256" key="2">
    <source>
        <dbReference type="SAM" id="Phobius"/>
    </source>
</evidence>
<dbReference type="Pfam" id="PF09534">
    <property type="entry name" value="Trp_oprn_chp"/>
    <property type="match status" value="1"/>
</dbReference>
<feature type="compositionally biased region" description="Gly residues" evidence="1">
    <location>
        <begin position="164"/>
        <end position="174"/>
    </location>
</feature>
<sequence length="226" mass="22128">MRSRLVARGWFLAALLGVLVLLIGSARPWVHARSEDAVVGAASLTVTGSELSPAVPAAALLAGAAVLAGLVGSAVVRRLAGVCLVLAAVVAGVPVLGLLRDPAAAAGPVLAERTAITGAAEGTRQVQAEVTWVVYAALLAVLCLAVAGLLRLLPVAAGQRPGTVVGGGGPSGDGGENRPVADHGDTPRDGYGSAAWEQLSAGEDPTADGPAGEAGDGPGEQAPPRG</sequence>
<feature type="region of interest" description="Disordered" evidence="1">
    <location>
        <begin position="161"/>
        <end position="226"/>
    </location>
</feature>
<evidence type="ECO:0000313" key="4">
    <source>
        <dbReference type="Proteomes" id="UP000319516"/>
    </source>
</evidence>
<keyword evidence="2" id="KW-1133">Transmembrane helix</keyword>
<protein>
    <submittedName>
        <fullName evidence="3">Putative membrane protein (TIGR02234 family)</fullName>
    </submittedName>
</protein>
<organism evidence="3 4">
    <name type="scientific">Ornithinicoccus hortensis</name>
    <dbReference type="NCBI Taxonomy" id="82346"/>
    <lineage>
        <taxon>Bacteria</taxon>
        <taxon>Bacillati</taxon>
        <taxon>Actinomycetota</taxon>
        <taxon>Actinomycetes</taxon>
        <taxon>Micrococcales</taxon>
        <taxon>Intrasporangiaceae</taxon>
        <taxon>Ornithinicoccus</taxon>
    </lineage>
</organism>
<dbReference type="AlphaFoldDB" id="A0A542YSK6"/>
<dbReference type="Proteomes" id="UP000319516">
    <property type="component" value="Unassembled WGS sequence"/>
</dbReference>
<comment type="caution">
    <text evidence="3">The sequence shown here is derived from an EMBL/GenBank/DDBJ whole genome shotgun (WGS) entry which is preliminary data.</text>
</comment>
<gene>
    <name evidence="3" type="ORF">FB467_2191</name>
</gene>
<dbReference type="RefSeq" id="WP_141785104.1">
    <property type="nucleotide sequence ID" value="NZ_BAAAIK010000007.1"/>
</dbReference>
<feature type="compositionally biased region" description="Basic and acidic residues" evidence="1">
    <location>
        <begin position="175"/>
        <end position="188"/>
    </location>
</feature>
<feature type="transmembrane region" description="Helical" evidence="2">
    <location>
        <begin position="79"/>
        <end position="99"/>
    </location>
</feature>
<feature type="transmembrane region" description="Helical" evidence="2">
    <location>
        <begin position="132"/>
        <end position="153"/>
    </location>
</feature>
<evidence type="ECO:0000256" key="1">
    <source>
        <dbReference type="SAM" id="MobiDB-lite"/>
    </source>
</evidence>
<reference evidence="3 4" key="1">
    <citation type="submission" date="2019-06" db="EMBL/GenBank/DDBJ databases">
        <title>Sequencing the genomes of 1000 actinobacteria strains.</title>
        <authorList>
            <person name="Klenk H.-P."/>
        </authorList>
    </citation>
    <scope>NUCLEOTIDE SEQUENCE [LARGE SCALE GENOMIC DNA]</scope>
    <source>
        <strain evidence="3 4">DSM 12335</strain>
    </source>
</reference>